<name>V2URM7_9GAMM</name>
<feature type="signal peptide" evidence="2">
    <location>
        <begin position="1"/>
        <end position="21"/>
    </location>
</feature>
<proteinExistence type="predicted"/>
<feature type="region of interest" description="Disordered" evidence="1">
    <location>
        <begin position="171"/>
        <end position="192"/>
    </location>
</feature>
<dbReference type="EMBL" id="AYEU01000006">
    <property type="protein sequence ID" value="ESK51270.1"/>
    <property type="molecule type" value="Genomic_DNA"/>
</dbReference>
<evidence type="ECO:0000256" key="1">
    <source>
        <dbReference type="SAM" id="MobiDB-lite"/>
    </source>
</evidence>
<evidence type="ECO:0000313" key="3">
    <source>
        <dbReference type="EMBL" id="ESK51270.1"/>
    </source>
</evidence>
<gene>
    <name evidence="3" type="ORF">P255_01780</name>
</gene>
<sequence length="502" mass="55009">MNRSFLLLASSLLLSSFAVHAEIIKTIGEGKAPIIKKDQNLTRNQALNNAREDAVTAMIIKINGPKSLADAKPFLSQIVKQVDPNYYVNLGSQTDTEQNLVTRISLEMDDQEFRSILNDYGLSKKNSRTSPIMVVMDEYFGVPRDNSKPVKEFTAYYNDQSYKYNENAKYKSNESASASSRESASSRSRASSGYAGAYDNYYGAGAYAGGSSRSNSSKYAAASSSKYNASESASYSQNEQQNDIQSFVRYVEYQTPSTKPESVNQTLNSIAQNAARYDLRLMDSDLFRSKYLKGRHMSVQQLLSDSELAKFAAAARQEKADWFMAGSSNIFDRGRSPVTGQYACDGAISFKVYSVDDATLMTGETRTESASGATAEACRANVAAKLGQLALSTIGPQVLNYSKNRSMYGKDMTIFVKSISNNVSTRLGDDLFVALEDIQGTDNINIRTQDGHLVEITMTYKGNKPITVELAKALRSSPVLAAAERKQEGNTLTLCIGGTQCK</sequence>
<feature type="chain" id="PRO_5004709850" evidence="2">
    <location>
        <begin position="22"/>
        <end position="502"/>
    </location>
</feature>
<accession>V2URM7</accession>
<evidence type="ECO:0000313" key="4">
    <source>
        <dbReference type="Proteomes" id="UP000018418"/>
    </source>
</evidence>
<protein>
    <submittedName>
        <fullName evidence="3">Uncharacterized protein</fullName>
    </submittedName>
</protein>
<organism evidence="3 4">
    <name type="scientific">Acinetobacter brisouii CIP 110357</name>
    <dbReference type="NCBI Taxonomy" id="1341683"/>
    <lineage>
        <taxon>Bacteria</taxon>
        <taxon>Pseudomonadati</taxon>
        <taxon>Pseudomonadota</taxon>
        <taxon>Gammaproteobacteria</taxon>
        <taxon>Moraxellales</taxon>
        <taxon>Moraxellaceae</taxon>
        <taxon>Acinetobacter</taxon>
    </lineage>
</organism>
<reference evidence="3 4" key="1">
    <citation type="submission" date="2013-10" db="EMBL/GenBank/DDBJ databases">
        <title>The Genome Sequence of Acinetobacter brisouii CIP 110357.</title>
        <authorList>
            <consortium name="The Broad Institute Genomics Platform"/>
            <consortium name="The Broad Institute Genome Sequencing Center for Infectious Disease"/>
            <person name="Cerqueira G."/>
            <person name="Feldgarden M."/>
            <person name="Courvalin P."/>
            <person name="Grillot-Courvalin C."/>
            <person name="Clermont D."/>
            <person name="Rocha E."/>
            <person name="Yoon E.-J."/>
            <person name="Nemec A."/>
            <person name="Young S.K."/>
            <person name="Zeng Q."/>
            <person name="Gargeya S."/>
            <person name="Fitzgerald M."/>
            <person name="Abouelleil A."/>
            <person name="Alvarado L."/>
            <person name="Berlin A.M."/>
            <person name="Chapman S.B."/>
            <person name="Gainer-Dewar J."/>
            <person name="Goldberg J."/>
            <person name="Gnerre S."/>
            <person name="Griggs A."/>
            <person name="Gujja S."/>
            <person name="Hansen M."/>
            <person name="Howarth C."/>
            <person name="Imamovic A."/>
            <person name="Ireland A."/>
            <person name="Larimer J."/>
            <person name="McCowan C."/>
            <person name="Murphy C."/>
            <person name="Pearson M."/>
            <person name="Poon T.W."/>
            <person name="Priest M."/>
            <person name="Roberts A."/>
            <person name="Saif S."/>
            <person name="Shea T."/>
            <person name="Sykes S."/>
            <person name="Wortman J."/>
            <person name="Nusbaum C."/>
            <person name="Birren B."/>
        </authorList>
    </citation>
    <scope>NUCLEOTIDE SEQUENCE [LARGE SCALE GENOMIC DNA]</scope>
    <source>
        <strain evidence="3 4">CIP 110357</strain>
    </source>
</reference>
<keyword evidence="4" id="KW-1185">Reference proteome</keyword>
<dbReference type="PATRIC" id="fig|1341683.3.peg.1767"/>
<dbReference type="RefSeq" id="WP_004900216.1">
    <property type="nucleotide sequence ID" value="NZ_BBTI01000002.1"/>
</dbReference>
<dbReference type="AlphaFoldDB" id="V2URM7"/>
<dbReference type="HOGENOM" id="CLU_542532_0_0_6"/>
<feature type="compositionally biased region" description="Low complexity" evidence="1">
    <location>
        <begin position="173"/>
        <end position="192"/>
    </location>
</feature>
<dbReference type="OrthoDB" id="6712068at2"/>
<comment type="caution">
    <text evidence="3">The sequence shown here is derived from an EMBL/GenBank/DDBJ whole genome shotgun (WGS) entry which is preliminary data.</text>
</comment>
<keyword evidence="2" id="KW-0732">Signal</keyword>
<dbReference type="Proteomes" id="UP000018418">
    <property type="component" value="Unassembled WGS sequence"/>
</dbReference>
<evidence type="ECO:0000256" key="2">
    <source>
        <dbReference type="SAM" id="SignalP"/>
    </source>
</evidence>